<name>A0A1R3G7W4_COCAP</name>
<dbReference type="Gramene" id="OMO54141">
    <property type="protein sequence ID" value="OMO54141"/>
    <property type="gene ID" value="CCACVL1_28031"/>
</dbReference>
<dbReference type="AlphaFoldDB" id="A0A1R3G7W4"/>
<protein>
    <submittedName>
        <fullName evidence="1">Uncharacterized protein</fullName>
    </submittedName>
</protein>
<evidence type="ECO:0000313" key="1">
    <source>
        <dbReference type="EMBL" id="OMO54141.1"/>
    </source>
</evidence>
<gene>
    <name evidence="1" type="ORF">CCACVL1_28031</name>
</gene>
<organism evidence="1 2">
    <name type="scientific">Corchorus capsularis</name>
    <name type="common">Jute</name>
    <dbReference type="NCBI Taxonomy" id="210143"/>
    <lineage>
        <taxon>Eukaryota</taxon>
        <taxon>Viridiplantae</taxon>
        <taxon>Streptophyta</taxon>
        <taxon>Embryophyta</taxon>
        <taxon>Tracheophyta</taxon>
        <taxon>Spermatophyta</taxon>
        <taxon>Magnoliopsida</taxon>
        <taxon>eudicotyledons</taxon>
        <taxon>Gunneridae</taxon>
        <taxon>Pentapetalae</taxon>
        <taxon>rosids</taxon>
        <taxon>malvids</taxon>
        <taxon>Malvales</taxon>
        <taxon>Malvaceae</taxon>
        <taxon>Grewioideae</taxon>
        <taxon>Apeibeae</taxon>
        <taxon>Corchorus</taxon>
    </lineage>
</organism>
<comment type="caution">
    <text evidence="1">The sequence shown here is derived from an EMBL/GenBank/DDBJ whole genome shotgun (WGS) entry which is preliminary data.</text>
</comment>
<dbReference type="EMBL" id="AWWV01015030">
    <property type="protein sequence ID" value="OMO54141.1"/>
    <property type="molecule type" value="Genomic_DNA"/>
</dbReference>
<sequence>MCVLGGRDYLKSPSGLGISEARALIKDAKLLTSGHLPTCPNAHTTRLRLPNTKTIRIPRGDGDLGTPLIAARLLQAVRIRNICLVFLVYK</sequence>
<evidence type="ECO:0000313" key="2">
    <source>
        <dbReference type="Proteomes" id="UP000188268"/>
    </source>
</evidence>
<proteinExistence type="predicted"/>
<keyword evidence="2" id="KW-1185">Reference proteome</keyword>
<reference evidence="1 2" key="1">
    <citation type="submission" date="2013-09" db="EMBL/GenBank/DDBJ databases">
        <title>Corchorus capsularis genome sequencing.</title>
        <authorList>
            <person name="Alam M."/>
            <person name="Haque M.S."/>
            <person name="Islam M.S."/>
            <person name="Emdad E.M."/>
            <person name="Islam M.M."/>
            <person name="Ahmed B."/>
            <person name="Halim A."/>
            <person name="Hossen Q.M.M."/>
            <person name="Hossain M.Z."/>
            <person name="Ahmed R."/>
            <person name="Khan M.M."/>
            <person name="Islam R."/>
            <person name="Rashid M.M."/>
            <person name="Khan S.A."/>
            <person name="Rahman M.S."/>
            <person name="Alam M."/>
        </authorList>
    </citation>
    <scope>NUCLEOTIDE SEQUENCE [LARGE SCALE GENOMIC DNA]</scope>
    <source>
        <strain evidence="2">cv. CVL-1</strain>
        <tissue evidence="1">Whole seedling</tissue>
    </source>
</reference>
<accession>A0A1R3G7W4</accession>
<dbReference type="Proteomes" id="UP000188268">
    <property type="component" value="Unassembled WGS sequence"/>
</dbReference>